<name>A0A5N7CJR2_PETAA</name>
<keyword evidence="2" id="KW-0812">Transmembrane</keyword>
<evidence type="ECO:0000313" key="3">
    <source>
        <dbReference type="EMBL" id="KAE8394451.1"/>
    </source>
</evidence>
<protein>
    <submittedName>
        <fullName evidence="3">Uncharacterized protein</fullName>
    </submittedName>
</protein>
<gene>
    <name evidence="3" type="ORF">BDV23DRAFT_147191</name>
</gene>
<evidence type="ECO:0000256" key="1">
    <source>
        <dbReference type="SAM" id="MobiDB-lite"/>
    </source>
</evidence>
<dbReference type="EMBL" id="ML735223">
    <property type="protein sequence ID" value="KAE8394451.1"/>
    <property type="molecule type" value="Genomic_DNA"/>
</dbReference>
<dbReference type="AlphaFoldDB" id="A0A5N7CJR2"/>
<reference evidence="3" key="1">
    <citation type="submission" date="2019-04" db="EMBL/GenBank/DDBJ databases">
        <title>Friends and foes A comparative genomics studyof 23 Aspergillus species from section Flavi.</title>
        <authorList>
            <consortium name="DOE Joint Genome Institute"/>
            <person name="Kjaerbolling I."/>
            <person name="Vesth T."/>
            <person name="Frisvad J.C."/>
            <person name="Nybo J.L."/>
            <person name="Theobald S."/>
            <person name="Kildgaard S."/>
            <person name="Isbrandt T."/>
            <person name="Kuo A."/>
            <person name="Sato A."/>
            <person name="Lyhne E.K."/>
            <person name="Kogle M.E."/>
            <person name="Wiebenga A."/>
            <person name="Kun R.S."/>
            <person name="Lubbers R.J."/>
            <person name="Makela M.R."/>
            <person name="Barry K."/>
            <person name="Chovatia M."/>
            <person name="Clum A."/>
            <person name="Daum C."/>
            <person name="Haridas S."/>
            <person name="He G."/>
            <person name="LaButti K."/>
            <person name="Lipzen A."/>
            <person name="Mondo S."/>
            <person name="Riley R."/>
            <person name="Salamov A."/>
            <person name="Simmons B.A."/>
            <person name="Magnuson J.K."/>
            <person name="Henrissat B."/>
            <person name="Mortensen U.H."/>
            <person name="Larsen T.O."/>
            <person name="Devries R.P."/>
            <person name="Grigoriev I.V."/>
            <person name="Machida M."/>
            <person name="Baker S.E."/>
            <person name="Andersen M.R."/>
        </authorList>
    </citation>
    <scope>NUCLEOTIDE SEQUENCE [LARGE SCALE GENOMIC DNA]</scope>
    <source>
        <strain evidence="3">IBT 14317</strain>
    </source>
</reference>
<proteinExistence type="predicted"/>
<feature type="region of interest" description="Disordered" evidence="1">
    <location>
        <begin position="81"/>
        <end position="106"/>
    </location>
</feature>
<accession>A0A5N7CJR2</accession>
<sequence>MSPDDLLSLRPIDFLVPIIVSNFFFFFCLQRGIREFHPVLLGKNSERIRACQALGLSHQNRFGIREVVACLGNPIRPTGGKEWTSARCTPSPQEITRRPLSYRPAR</sequence>
<feature type="transmembrane region" description="Helical" evidence="2">
    <location>
        <begin position="12"/>
        <end position="29"/>
    </location>
</feature>
<keyword evidence="2" id="KW-1133">Transmembrane helix</keyword>
<keyword evidence="2" id="KW-0472">Membrane</keyword>
<dbReference type="Proteomes" id="UP000326877">
    <property type="component" value="Unassembled WGS sequence"/>
</dbReference>
<organism evidence="3">
    <name type="scientific">Petromyces alliaceus</name>
    <name type="common">Aspergillus alliaceus</name>
    <dbReference type="NCBI Taxonomy" id="209559"/>
    <lineage>
        <taxon>Eukaryota</taxon>
        <taxon>Fungi</taxon>
        <taxon>Dikarya</taxon>
        <taxon>Ascomycota</taxon>
        <taxon>Pezizomycotina</taxon>
        <taxon>Eurotiomycetes</taxon>
        <taxon>Eurotiomycetidae</taxon>
        <taxon>Eurotiales</taxon>
        <taxon>Aspergillaceae</taxon>
        <taxon>Aspergillus</taxon>
        <taxon>Aspergillus subgen. Circumdati</taxon>
    </lineage>
</organism>
<evidence type="ECO:0000256" key="2">
    <source>
        <dbReference type="SAM" id="Phobius"/>
    </source>
</evidence>